<keyword evidence="1" id="KW-0812">Transmembrane</keyword>
<feature type="transmembrane region" description="Helical" evidence="1">
    <location>
        <begin position="136"/>
        <end position="154"/>
    </location>
</feature>
<sequence>MDWQTLLIASHIIGTVFGAGGVTFAGIFYLLKRPVDPLTTLDQHFLTTTYTVLRIGIVLIVLSGFGFFILFRLQGHSAYLYSPMMWGKMVITVVILLNALLHHWRRLPWSLGSVISAVSWYSALLLGVYRRVHLDFATIMGLYLVAIVIGYILMRMTQKKNIFPAA</sequence>
<name>A0A1F5PET6_9BACT</name>
<dbReference type="AlphaFoldDB" id="A0A1F5PET6"/>
<dbReference type="EMBL" id="MFEO01000033">
    <property type="protein sequence ID" value="OGE88457.1"/>
    <property type="molecule type" value="Genomic_DNA"/>
</dbReference>
<evidence type="ECO:0000313" key="2">
    <source>
        <dbReference type="EMBL" id="OGE88457.1"/>
    </source>
</evidence>
<reference evidence="2 3" key="1">
    <citation type="journal article" date="2016" name="Nat. Commun.">
        <title>Thousands of microbial genomes shed light on interconnected biogeochemical processes in an aquifer system.</title>
        <authorList>
            <person name="Anantharaman K."/>
            <person name="Brown C.T."/>
            <person name="Hug L.A."/>
            <person name="Sharon I."/>
            <person name="Castelle C.J."/>
            <person name="Probst A.J."/>
            <person name="Thomas B.C."/>
            <person name="Singh A."/>
            <person name="Wilkins M.J."/>
            <person name="Karaoz U."/>
            <person name="Brodie E.L."/>
            <person name="Williams K.H."/>
            <person name="Hubbard S.S."/>
            <person name="Banfield J.F."/>
        </authorList>
    </citation>
    <scope>NUCLEOTIDE SEQUENCE [LARGE SCALE GENOMIC DNA]</scope>
</reference>
<accession>A0A1F5PET6</accession>
<gene>
    <name evidence="2" type="ORF">A2722_00965</name>
</gene>
<organism evidence="2 3">
    <name type="scientific">Candidatus Doudnabacteria bacterium RIFCSPHIGHO2_01_FULL_50_11</name>
    <dbReference type="NCBI Taxonomy" id="1817828"/>
    <lineage>
        <taxon>Bacteria</taxon>
        <taxon>Candidatus Doudnaibacteriota</taxon>
    </lineage>
</organism>
<proteinExistence type="predicted"/>
<evidence type="ECO:0000256" key="1">
    <source>
        <dbReference type="SAM" id="Phobius"/>
    </source>
</evidence>
<keyword evidence="1" id="KW-0472">Membrane</keyword>
<comment type="caution">
    <text evidence="2">The sequence shown here is derived from an EMBL/GenBank/DDBJ whole genome shotgun (WGS) entry which is preliminary data.</text>
</comment>
<keyword evidence="1" id="KW-1133">Transmembrane helix</keyword>
<feature type="transmembrane region" description="Helical" evidence="1">
    <location>
        <begin position="6"/>
        <end position="31"/>
    </location>
</feature>
<evidence type="ECO:0008006" key="4">
    <source>
        <dbReference type="Google" id="ProtNLM"/>
    </source>
</evidence>
<feature type="transmembrane region" description="Helical" evidence="1">
    <location>
        <begin position="52"/>
        <end position="73"/>
    </location>
</feature>
<dbReference type="Proteomes" id="UP000178377">
    <property type="component" value="Unassembled WGS sequence"/>
</dbReference>
<feature type="transmembrane region" description="Helical" evidence="1">
    <location>
        <begin position="108"/>
        <end position="130"/>
    </location>
</feature>
<protein>
    <recommendedName>
        <fullName evidence="4">DUF2306 domain-containing protein</fullName>
    </recommendedName>
</protein>
<evidence type="ECO:0000313" key="3">
    <source>
        <dbReference type="Proteomes" id="UP000178377"/>
    </source>
</evidence>
<feature type="transmembrane region" description="Helical" evidence="1">
    <location>
        <begin position="79"/>
        <end position="101"/>
    </location>
</feature>